<name>A0A9E2W4X0_9BACT</name>
<proteinExistence type="predicted"/>
<comment type="caution">
    <text evidence="1">The sequence shown here is derived from an EMBL/GenBank/DDBJ whole genome shotgun (WGS) entry which is preliminary data.</text>
</comment>
<accession>A0A9E2W4X0</accession>
<organism evidence="1 2">
    <name type="scientific">Pinibacter aurantiacus</name>
    <dbReference type="NCBI Taxonomy" id="2851599"/>
    <lineage>
        <taxon>Bacteria</taxon>
        <taxon>Pseudomonadati</taxon>
        <taxon>Bacteroidota</taxon>
        <taxon>Chitinophagia</taxon>
        <taxon>Chitinophagales</taxon>
        <taxon>Chitinophagaceae</taxon>
        <taxon>Pinibacter</taxon>
    </lineage>
</organism>
<keyword evidence="2" id="KW-1185">Reference proteome</keyword>
<evidence type="ECO:0008006" key="3">
    <source>
        <dbReference type="Google" id="ProtNLM"/>
    </source>
</evidence>
<dbReference type="AlphaFoldDB" id="A0A9E2W4X0"/>
<protein>
    <recommendedName>
        <fullName evidence="3">Response regulator receiver protein</fullName>
    </recommendedName>
</protein>
<dbReference type="EMBL" id="JAHSPG010000018">
    <property type="protein sequence ID" value="MBV4360240.1"/>
    <property type="molecule type" value="Genomic_DNA"/>
</dbReference>
<dbReference type="RefSeq" id="WP_217794510.1">
    <property type="nucleotide sequence ID" value="NZ_JAHSPG010000018.1"/>
</dbReference>
<sequence>MKEVSILYICRNADIVDTMVRVINKTENWKGVGVQTDDQAMEIFSENNFDIILLGSGIEDASEKRLRSYFTSRCEDVIVIQHYGGGSGLLQTEILQALSQKE</sequence>
<gene>
    <name evidence="1" type="ORF">KTO63_23950</name>
</gene>
<evidence type="ECO:0000313" key="2">
    <source>
        <dbReference type="Proteomes" id="UP000812270"/>
    </source>
</evidence>
<reference evidence="1" key="1">
    <citation type="submission" date="2021-06" db="EMBL/GenBank/DDBJ databases">
        <authorList>
            <person name="Huq M.A."/>
        </authorList>
    </citation>
    <scope>NUCLEOTIDE SEQUENCE</scope>
    <source>
        <strain evidence="1">MAH-26</strain>
    </source>
</reference>
<dbReference type="Proteomes" id="UP000812270">
    <property type="component" value="Unassembled WGS sequence"/>
</dbReference>
<evidence type="ECO:0000313" key="1">
    <source>
        <dbReference type="EMBL" id="MBV4360240.1"/>
    </source>
</evidence>